<feature type="compositionally biased region" description="Polar residues" evidence="1">
    <location>
        <begin position="28"/>
        <end position="53"/>
    </location>
</feature>
<dbReference type="EMBL" id="JASSZA010000019">
    <property type="protein sequence ID" value="KAK2087305.1"/>
    <property type="molecule type" value="Genomic_DNA"/>
</dbReference>
<organism evidence="2 3">
    <name type="scientific">Saguinus oedipus</name>
    <name type="common">Cotton-top tamarin</name>
    <name type="synonym">Oedipomidas oedipus</name>
    <dbReference type="NCBI Taxonomy" id="9490"/>
    <lineage>
        <taxon>Eukaryota</taxon>
        <taxon>Metazoa</taxon>
        <taxon>Chordata</taxon>
        <taxon>Craniata</taxon>
        <taxon>Vertebrata</taxon>
        <taxon>Euteleostomi</taxon>
        <taxon>Mammalia</taxon>
        <taxon>Eutheria</taxon>
        <taxon>Euarchontoglires</taxon>
        <taxon>Primates</taxon>
        <taxon>Haplorrhini</taxon>
        <taxon>Platyrrhini</taxon>
        <taxon>Cebidae</taxon>
        <taxon>Callitrichinae</taxon>
        <taxon>Saguinus</taxon>
    </lineage>
</organism>
<evidence type="ECO:0000256" key="1">
    <source>
        <dbReference type="SAM" id="MobiDB-lite"/>
    </source>
</evidence>
<sequence>MSSSKRLWAQDQKELISNPGTFWRPHQATESPRNEQWLQTSWEPAPTSGSRSTPLPRPHIRRSPRFYPVCLPQAFPCHAVLGTPKPYLGAASTLPTTNTEELNPVLTTPPGQGRGFWLRTFTSASGSQC</sequence>
<keyword evidence="3" id="KW-1185">Reference proteome</keyword>
<evidence type="ECO:0000313" key="2">
    <source>
        <dbReference type="EMBL" id="KAK2087305.1"/>
    </source>
</evidence>
<dbReference type="Proteomes" id="UP001266305">
    <property type="component" value="Unassembled WGS sequence"/>
</dbReference>
<comment type="caution">
    <text evidence="2">The sequence shown here is derived from an EMBL/GenBank/DDBJ whole genome shotgun (WGS) entry which is preliminary data.</text>
</comment>
<reference evidence="2 3" key="1">
    <citation type="submission" date="2023-05" db="EMBL/GenBank/DDBJ databases">
        <title>B98-5 Cell Line De Novo Hybrid Assembly: An Optical Mapping Approach.</title>
        <authorList>
            <person name="Kananen K."/>
            <person name="Auerbach J.A."/>
            <person name="Kautto E."/>
            <person name="Blachly J.S."/>
        </authorList>
    </citation>
    <scope>NUCLEOTIDE SEQUENCE [LARGE SCALE GENOMIC DNA]</scope>
    <source>
        <strain evidence="2">B95-8</strain>
        <tissue evidence="2">Cell line</tissue>
    </source>
</reference>
<gene>
    <name evidence="2" type="ORF">P7K49_033212</name>
</gene>
<feature type="region of interest" description="Disordered" evidence="1">
    <location>
        <begin position="18"/>
        <end position="59"/>
    </location>
</feature>
<proteinExistence type="predicted"/>
<protein>
    <submittedName>
        <fullName evidence="2">Uncharacterized protein</fullName>
    </submittedName>
</protein>
<accession>A0ABQ9TRA1</accession>
<name>A0ABQ9TRA1_SAGOE</name>
<evidence type="ECO:0000313" key="3">
    <source>
        <dbReference type="Proteomes" id="UP001266305"/>
    </source>
</evidence>